<evidence type="ECO:0000256" key="4">
    <source>
        <dbReference type="ARBA" id="ARBA00022793"/>
    </source>
</evidence>
<dbReference type="CDD" id="cd04725">
    <property type="entry name" value="OMP_decarboxylase_like"/>
    <property type="match status" value="1"/>
</dbReference>
<feature type="domain" description="Orotidine 5'-phosphate decarboxylase" evidence="13">
    <location>
        <begin position="6"/>
        <end position="229"/>
    </location>
</feature>
<comment type="function">
    <text evidence="1 9">Catalyzes the decarboxylation of orotidine 5'-monophosphate (OMP) to uridine 5'-monophosphate (UMP).</text>
</comment>
<feature type="active site" description="For OMPdecase activity" evidence="10">
    <location>
        <position position="66"/>
    </location>
</feature>
<comment type="subunit">
    <text evidence="3 9">Homodimer.</text>
</comment>
<dbReference type="NCBIfam" id="TIGR01740">
    <property type="entry name" value="pyrF"/>
    <property type="match status" value="1"/>
</dbReference>
<feature type="binding site" evidence="9 11">
    <location>
        <position position="214"/>
    </location>
    <ligand>
        <name>substrate</name>
    </ligand>
</feature>
<keyword evidence="4 9" id="KW-0210">Decarboxylase</keyword>
<dbReference type="FunFam" id="3.20.20.70:FF:000015">
    <property type="entry name" value="Orotidine 5'-phosphate decarboxylase"/>
    <property type="match status" value="1"/>
</dbReference>
<feature type="binding site" evidence="9 11">
    <location>
        <position position="122"/>
    </location>
    <ligand>
        <name>substrate</name>
    </ligand>
</feature>
<feature type="binding site" evidence="9 11">
    <location>
        <position position="184"/>
    </location>
    <ligand>
        <name>substrate</name>
    </ligand>
</feature>
<dbReference type="InterPro" id="IPR013785">
    <property type="entry name" value="Aldolase_TIM"/>
</dbReference>
<dbReference type="GO" id="GO:0006207">
    <property type="term" value="P:'de novo' pyrimidine nucleobase biosynthetic process"/>
    <property type="evidence" value="ECO:0007669"/>
    <property type="project" value="InterPro"/>
</dbReference>
<comment type="pathway">
    <text evidence="2 9 12">Pyrimidine metabolism; UMP biosynthesis via de novo pathway; UMP from orotate: step 2/2.</text>
</comment>
<dbReference type="InterPro" id="IPR001754">
    <property type="entry name" value="OMPdeCOase_dom"/>
</dbReference>
<dbReference type="EMBL" id="JADZSC010000001">
    <property type="protein sequence ID" value="MBH0229082.1"/>
    <property type="molecule type" value="Genomic_DNA"/>
</dbReference>
<keyword evidence="5 9" id="KW-0665">Pyrimidine biosynthesis</keyword>
<dbReference type="HAMAP" id="MF_01200_B">
    <property type="entry name" value="OMPdecase_type1_B"/>
    <property type="match status" value="1"/>
</dbReference>
<dbReference type="InterPro" id="IPR014732">
    <property type="entry name" value="OMPdecase"/>
</dbReference>
<keyword evidence="6 9" id="KW-0456">Lyase</keyword>
<reference evidence="14 15" key="1">
    <citation type="journal article" date="2005" name="Int. J. Syst. Evol. Microbiol.">
        <title>Halobacillus yeomjeoni sp. nov., isolated from a marine solar saltern in Korea.</title>
        <authorList>
            <person name="Yoon J.H."/>
            <person name="Kang S.J."/>
            <person name="Lee C.H."/>
            <person name="Oh H.W."/>
            <person name="Oh T.K."/>
        </authorList>
    </citation>
    <scope>NUCLEOTIDE SEQUENCE [LARGE SCALE GENOMIC DNA]</scope>
    <source>
        <strain evidence="14 15">KCTC 3957</strain>
    </source>
</reference>
<feature type="binding site" evidence="9 11">
    <location>
        <position position="12"/>
    </location>
    <ligand>
        <name>substrate</name>
    </ligand>
</feature>
<evidence type="ECO:0000256" key="11">
    <source>
        <dbReference type="PIRSR" id="PIRSR614732-2"/>
    </source>
</evidence>
<dbReference type="Pfam" id="PF00215">
    <property type="entry name" value="OMPdecase"/>
    <property type="match status" value="1"/>
</dbReference>
<feature type="binding site" evidence="9 11">
    <location>
        <position position="34"/>
    </location>
    <ligand>
        <name>substrate</name>
    </ligand>
</feature>
<sequence length="241" mass="26726">MKKLHPVYFALDFPTGKEALTFIQKNELEGIPLKVGMELFYKEGSSIIQQLKENKHPIFLDLKLHDIPVTVQRAMANLARLDVDVVNVHAQGGGKMIEAARLGLEQGSDEERPLLLAVTILTSTDETMVGEELMLKKSLDEMVTHYSRLASENGADGVVCSVRESAAIKQALDRSFMTLTPGIRLPGNDSHDQKRIATPADAKRAESDSIVVGRSIRDAENPRHTYELLKEEFIHGSTTYS</sequence>
<organism evidence="14 15">
    <name type="scientific">Halobacillus yeomjeoni</name>
    <dbReference type="NCBI Taxonomy" id="311194"/>
    <lineage>
        <taxon>Bacteria</taxon>
        <taxon>Bacillati</taxon>
        <taxon>Bacillota</taxon>
        <taxon>Bacilli</taxon>
        <taxon>Bacillales</taxon>
        <taxon>Bacillaceae</taxon>
        <taxon>Halobacillus</taxon>
    </lineage>
</organism>
<evidence type="ECO:0000256" key="1">
    <source>
        <dbReference type="ARBA" id="ARBA00002356"/>
    </source>
</evidence>
<dbReference type="GO" id="GO:0005829">
    <property type="term" value="C:cytosol"/>
    <property type="evidence" value="ECO:0007669"/>
    <property type="project" value="TreeGrafter"/>
</dbReference>
<evidence type="ECO:0000256" key="10">
    <source>
        <dbReference type="PIRSR" id="PIRSR614732-1"/>
    </source>
</evidence>
<evidence type="ECO:0000256" key="5">
    <source>
        <dbReference type="ARBA" id="ARBA00022975"/>
    </source>
</evidence>
<evidence type="ECO:0000256" key="6">
    <source>
        <dbReference type="ARBA" id="ARBA00023239"/>
    </source>
</evidence>
<feature type="active site" description="For OMPdecase activity" evidence="10">
    <location>
        <position position="61"/>
    </location>
</feature>
<comment type="similarity">
    <text evidence="8 9">Belongs to the OMP decarboxylase family. Type 1 subfamily.</text>
</comment>
<evidence type="ECO:0000313" key="15">
    <source>
        <dbReference type="Proteomes" id="UP000614490"/>
    </source>
</evidence>
<dbReference type="PROSITE" id="PS00156">
    <property type="entry name" value="OMPDECASE"/>
    <property type="match status" value="1"/>
</dbReference>
<name>A0A931HSM2_9BACI</name>
<dbReference type="PANTHER" id="PTHR32119">
    <property type="entry name" value="OROTIDINE 5'-PHOSPHATE DECARBOXYLASE"/>
    <property type="match status" value="1"/>
</dbReference>
<dbReference type="InterPro" id="IPR018089">
    <property type="entry name" value="OMPdecase_AS"/>
</dbReference>
<keyword evidence="15" id="KW-1185">Reference proteome</keyword>
<dbReference type="SUPFAM" id="SSF51366">
    <property type="entry name" value="Ribulose-phoshate binding barrel"/>
    <property type="match status" value="1"/>
</dbReference>
<dbReference type="RefSeq" id="WP_197315713.1">
    <property type="nucleotide sequence ID" value="NZ_JADZSC010000001.1"/>
</dbReference>
<dbReference type="Proteomes" id="UP000614490">
    <property type="component" value="Unassembled WGS sequence"/>
</dbReference>
<dbReference type="Gene3D" id="3.20.20.70">
    <property type="entry name" value="Aldolase class I"/>
    <property type="match status" value="1"/>
</dbReference>
<dbReference type="InterPro" id="IPR011060">
    <property type="entry name" value="RibuloseP-bd_barrel"/>
</dbReference>
<evidence type="ECO:0000256" key="2">
    <source>
        <dbReference type="ARBA" id="ARBA00004861"/>
    </source>
</evidence>
<feature type="active site" description="Proton donor" evidence="9">
    <location>
        <position position="63"/>
    </location>
</feature>
<protein>
    <recommendedName>
        <fullName evidence="9">Orotidine 5'-phosphate decarboxylase</fullName>
        <ecNumber evidence="9">4.1.1.23</ecNumber>
    </recommendedName>
    <alternativeName>
        <fullName evidence="9">OMP decarboxylase</fullName>
        <shortName evidence="9">OMPDCase</shortName>
        <shortName evidence="9">OMPdecase</shortName>
    </alternativeName>
</protein>
<evidence type="ECO:0000256" key="12">
    <source>
        <dbReference type="RuleBase" id="RU000512"/>
    </source>
</evidence>
<accession>A0A931HSM2</accession>
<evidence type="ECO:0000259" key="13">
    <source>
        <dbReference type="SMART" id="SM00934"/>
    </source>
</evidence>
<comment type="catalytic activity">
    <reaction evidence="7 9 12">
        <text>orotidine 5'-phosphate + H(+) = UMP + CO2</text>
        <dbReference type="Rhea" id="RHEA:11596"/>
        <dbReference type="ChEBI" id="CHEBI:15378"/>
        <dbReference type="ChEBI" id="CHEBI:16526"/>
        <dbReference type="ChEBI" id="CHEBI:57538"/>
        <dbReference type="ChEBI" id="CHEBI:57865"/>
        <dbReference type="EC" id="4.1.1.23"/>
    </reaction>
</comment>
<dbReference type="GO" id="GO:0044205">
    <property type="term" value="P:'de novo' UMP biosynthetic process"/>
    <property type="evidence" value="ECO:0007669"/>
    <property type="project" value="UniProtKB-UniRule"/>
</dbReference>
<evidence type="ECO:0000313" key="14">
    <source>
        <dbReference type="EMBL" id="MBH0229082.1"/>
    </source>
</evidence>
<dbReference type="SMART" id="SM00934">
    <property type="entry name" value="OMPdecase"/>
    <property type="match status" value="1"/>
</dbReference>
<dbReference type="GO" id="GO:0004590">
    <property type="term" value="F:orotidine-5'-phosphate decarboxylase activity"/>
    <property type="evidence" value="ECO:0007669"/>
    <property type="project" value="UniProtKB-UniRule"/>
</dbReference>
<feature type="binding site" evidence="9 11">
    <location>
        <position position="213"/>
    </location>
    <ligand>
        <name>substrate</name>
    </ligand>
</feature>
<feature type="active site" description="For OMPdecase activity" evidence="10">
    <location>
        <position position="63"/>
    </location>
</feature>
<proteinExistence type="inferred from homology"/>
<feature type="binding site" evidence="9">
    <location>
        <begin position="61"/>
        <end position="70"/>
    </location>
    <ligand>
        <name>substrate</name>
    </ligand>
</feature>
<evidence type="ECO:0000256" key="8">
    <source>
        <dbReference type="ARBA" id="ARBA00061012"/>
    </source>
</evidence>
<dbReference type="AlphaFoldDB" id="A0A931HSM2"/>
<comment type="caution">
    <text evidence="14">The sequence shown here is derived from an EMBL/GenBank/DDBJ whole genome shotgun (WGS) entry which is preliminary data.</text>
</comment>
<dbReference type="EC" id="4.1.1.23" evidence="9"/>
<dbReference type="InterPro" id="IPR047596">
    <property type="entry name" value="OMPdecase_bac"/>
</dbReference>
<feature type="binding site" evidence="9 11">
    <location>
        <position position="193"/>
    </location>
    <ligand>
        <name>substrate</name>
    </ligand>
</feature>
<dbReference type="PANTHER" id="PTHR32119:SF2">
    <property type="entry name" value="OROTIDINE 5'-PHOSPHATE DECARBOXYLASE"/>
    <property type="match status" value="1"/>
</dbReference>
<evidence type="ECO:0000256" key="9">
    <source>
        <dbReference type="HAMAP-Rule" id="MF_01200"/>
    </source>
</evidence>
<evidence type="ECO:0000256" key="3">
    <source>
        <dbReference type="ARBA" id="ARBA00011738"/>
    </source>
</evidence>
<gene>
    <name evidence="9 14" type="primary">pyrF</name>
    <name evidence="14" type="ORF">H0267_02540</name>
</gene>
<dbReference type="NCBIfam" id="NF001273">
    <property type="entry name" value="PRK00230.1"/>
    <property type="match status" value="1"/>
</dbReference>
<evidence type="ECO:0000256" key="7">
    <source>
        <dbReference type="ARBA" id="ARBA00049157"/>
    </source>
</evidence>